<dbReference type="InterPro" id="IPR014710">
    <property type="entry name" value="RmlC-like_jellyroll"/>
</dbReference>
<keyword evidence="2" id="KW-0238">DNA-binding</keyword>
<dbReference type="PRINTS" id="PR00032">
    <property type="entry name" value="HTHARAC"/>
</dbReference>
<accession>A0A6N8J9X4</accession>
<dbReference type="Gene3D" id="1.10.10.60">
    <property type="entry name" value="Homeodomain-like"/>
    <property type="match status" value="1"/>
</dbReference>
<reference evidence="5 6" key="1">
    <citation type="submission" date="2019-12" db="EMBL/GenBank/DDBJ databases">
        <title>The draft genomic sequence of strain Chitinophaga oryziterrae JCM 16595.</title>
        <authorList>
            <person name="Zhang X."/>
        </authorList>
    </citation>
    <scope>NUCLEOTIDE SEQUENCE [LARGE SCALE GENOMIC DNA]</scope>
    <source>
        <strain evidence="5 6">JCM 16595</strain>
    </source>
</reference>
<name>A0A6N8J9X4_9BACT</name>
<comment type="caution">
    <text evidence="5">The sequence shown here is derived from an EMBL/GenBank/DDBJ whole genome shotgun (WGS) entry which is preliminary data.</text>
</comment>
<dbReference type="InterPro" id="IPR009057">
    <property type="entry name" value="Homeodomain-like_sf"/>
</dbReference>
<gene>
    <name evidence="5" type="ORF">GO495_14335</name>
</gene>
<dbReference type="PROSITE" id="PS01124">
    <property type="entry name" value="HTH_ARAC_FAMILY_2"/>
    <property type="match status" value="1"/>
</dbReference>
<dbReference type="InterPro" id="IPR037923">
    <property type="entry name" value="HTH-like"/>
</dbReference>
<proteinExistence type="predicted"/>
<evidence type="ECO:0000256" key="2">
    <source>
        <dbReference type="ARBA" id="ARBA00023125"/>
    </source>
</evidence>
<dbReference type="InterPro" id="IPR018060">
    <property type="entry name" value="HTH_AraC"/>
</dbReference>
<organism evidence="5 6">
    <name type="scientific">Chitinophaga oryziterrae</name>
    <dbReference type="NCBI Taxonomy" id="1031224"/>
    <lineage>
        <taxon>Bacteria</taxon>
        <taxon>Pseudomonadati</taxon>
        <taxon>Bacteroidota</taxon>
        <taxon>Chitinophagia</taxon>
        <taxon>Chitinophagales</taxon>
        <taxon>Chitinophagaceae</taxon>
        <taxon>Chitinophaga</taxon>
    </lineage>
</organism>
<evidence type="ECO:0000313" key="6">
    <source>
        <dbReference type="Proteomes" id="UP000468388"/>
    </source>
</evidence>
<sequence>MKTIEIYNPATFTARFMKPELKSILKPEKGKFFIVRVEDMYKLITGSIPASRSTTHSCLFLTEGEARMKVGSQSYTIHKGEMLFVPAGQVFSFEEGDVNKGFLCNFHSDILAGWFNRFEFLKVWGNPMIRLNEQTAQFVLHLFQRLLFDYTLHGLNNPDIIQLYLVTLLSEARQAYQPLSDDNNLMSRFKELIFSKIKSLHQVSDYAALLNITPNHLNKTVKTLSGKSPTKWIDEAIVLEAKVLLVQSTFTISEVANEVGIEDPSYFSRMFKKYEGVTPSDFRKMIEKS</sequence>
<dbReference type="Gene3D" id="2.60.120.10">
    <property type="entry name" value="Jelly Rolls"/>
    <property type="match status" value="1"/>
</dbReference>
<dbReference type="SMART" id="SM00342">
    <property type="entry name" value="HTH_ARAC"/>
    <property type="match status" value="1"/>
</dbReference>
<dbReference type="Proteomes" id="UP000468388">
    <property type="component" value="Unassembled WGS sequence"/>
</dbReference>
<keyword evidence="3" id="KW-0804">Transcription</keyword>
<dbReference type="PANTHER" id="PTHR43280:SF32">
    <property type="entry name" value="TRANSCRIPTIONAL REGULATORY PROTEIN"/>
    <property type="match status" value="1"/>
</dbReference>
<dbReference type="EMBL" id="WRXO01000003">
    <property type="protein sequence ID" value="MVT41764.1"/>
    <property type="molecule type" value="Genomic_DNA"/>
</dbReference>
<dbReference type="SUPFAM" id="SSF51215">
    <property type="entry name" value="Regulatory protein AraC"/>
    <property type="match status" value="1"/>
</dbReference>
<keyword evidence="6" id="KW-1185">Reference proteome</keyword>
<dbReference type="OrthoDB" id="9793451at2"/>
<evidence type="ECO:0000259" key="4">
    <source>
        <dbReference type="PROSITE" id="PS01124"/>
    </source>
</evidence>
<feature type="domain" description="HTH araC/xylS-type" evidence="4">
    <location>
        <begin position="187"/>
        <end position="285"/>
    </location>
</feature>
<dbReference type="SUPFAM" id="SSF46689">
    <property type="entry name" value="Homeodomain-like"/>
    <property type="match status" value="1"/>
</dbReference>
<dbReference type="PANTHER" id="PTHR43280">
    <property type="entry name" value="ARAC-FAMILY TRANSCRIPTIONAL REGULATOR"/>
    <property type="match status" value="1"/>
</dbReference>
<dbReference type="AlphaFoldDB" id="A0A6N8J9X4"/>
<evidence type="ECO:0000313" key="5">
    <source>
        <dbReference type="EMBL" id="MVT41764.1"/>
    </source>
</evidence>
<dbReference type="GO" id="GO:0003700">
    <property type="term" value="F:DNA-binding transcription factor activity"/>
    <property type="evidence" value="ECO:0007669"/>
    <property type="project" value="InterPro"/>
</dbReference>
<dbReference type="RefSeq" id="WP_157300389.1">
    <property type="nucleotide sequence ID" value="NZ_BAAAZB010000006.1"/>
</dbReference>
<dbReference type="Pfam" id="PF12833">
    <property type="entry name" value="HTH_18"/>
    <property type="match status" value="1"/>
</dbReference>
<keyword evidence="1" id="KW-0805">Transcription regulation</keyword>
<evidence type="ECO:0000256" key="1">
    <source>
        <dbReference type="ARBA" id="ARBA00023015"/>
    </source>
</evidence>
<dbReference type="GO" id="GO:0043565">
    <property type="term" value="F:sequence-specific DNA binding"/>
    <property type="evidence" value="ECO:0007669"/>
    <property type="project" value="InterPro"/>
</dbReference>
<evidence type="ECO:0000256" key="3">
    <source>
        <dbReference type="ARBA" id="ARBA00023163"/>
    </source>
</evidence>
<protein>
    <submittedName>
        <fullName evidence="5">Helix-turn-helix domain-containing protein</fullName>
    </submittedName>
</protein>
<dbReference type="InterPro" id="IPR020449">
    <property type="entry name" value="Tscrpt_reg_AraC-type_HTH"/>
</dbReference>